<evidence type="ECO:0000313" key="3">
    <source>
        <dbReference type="Proteomes" id="UP001634394"/>
    </source>
</evidence>
<comment type="caution">
    <text evidence="2">The sequence shown here is derived from an EMBL/GenBank/DDBJ whole genome shotgun (WGS) entry which is preliminary data.</text>
</comment>
<name>A0ABD3WTD0_SINWO</name>
<sequence>MDHAIMTISFSLCLFGVGLLLVCPISILDGAALLGSQKCPRGYFFDDVLQKCENCYAVCIDAVLQRTEDKCALCEDRIPPNPEADSHASSPETTSILVVGLVLGIIGFIVIVIVIAAIIKRRPLHRMCQRLQARLSLQDIRGQDDTAEDRLHAAAMLIAVSPNHDPQNTIDYPKQKEFDLKLARSGQKNVPTGSFAAHHSEQITSLVHEELLVNDKMGSAGIDVHETLLKS</sequence>
<dbReference type="Proteomes" id="UP001634394">
    <property type="component" value="Unassembled WGS sequence"/>
</dbReference>
<dbReference type="EMBL" id="JBJQND010000005">
    <property type="protein sequence ID" value="KAL3875770.1"/>
    <property type="molecule type" value="Genomic_DNA"/>
</dbReference>
<evidence type="ECO:0000256" key="1">
    <source>
        <dbReference type="SAM" id="Phobius"/>
    </source>
</evidence>
<proteinExistence type="predicted"/>
<keyword evidence="1" id="KW-0812">Transmembrane</keyword>
<organism evidence="2 3">
    <name type="scientific">Sinanodonta woodiana</name>
    <name type="common">Chinese pond mussel</name>
    <name type="synonym">Anodonta woodiana</name>
    <dbReference type="NCBI Taxonomy" id="1069815"/>
    <lineage>
        <taxon>Eukaryota</taxon>
        <taxon>Metazoa</taxon>
        <taxon>Spiralia</taxon>
        <taxon>Lophotrochozoa</taxon>
        <taxon>Mollusca</taxon>
        <taxon>Bivalvia</taxon>
        <taxon>Autobranchia</taxon>
        <taxon>Heteroconchia</taxon>
        <taxon>Palaeoheterodonta</taxon>
        <taxon>Unionida</taxon>
        <taxon>Unionoidea</taxon>
        <taxon>Unionidae</taxon>
        <taxon>Unioninae</taxon>
        <taxon>Sinanodonta</taxon>
    </lineage>
</organism>
<feature type="transmembrane region" description="Helical" evidence="1">
    <location>
        <begin position="96"/>
        <end position="119"/>
    </location>
</feature>
<protein>
    <submittedName>
        <fullName evidence="2">Uncharacterized protein</fullName>
    </submittedName>
</protein>
<dbReference type="AlphaFoldDB" id="A0ABD3WTD0"/>
<keyword evidence="1" id="KW-0472">Membrane</keyword>
<accession>A0ABD3WTD0</accession>
<keyword evidence="3" id="KW-1185">Reference proteome</keyword>
<reference evidence="2 3" key="1">
    <citation type="submission" date="2024-11" db="EMBL/GenBank/DDBJ databases">
        <title>Chromosome-level genome assembly of the freshwater bivalve Anodonta woodiana.</title>
        <authorList>
            <person name="Chen X."/>
        </authorList>
    </citation>
    <scope>NUCLEOTIDE SEQUENCE [LARGE SCALE GENOMIC DNA]</scope>
    <source>
        <strain evidence="2">MN2024</strain>
        <tissue evidence="2">Gills</tissue>
    </source>
</reference>
<gene>
    <name evidence="2" type="ORF">ACJMK2_033688</name>
</gene>
<evidence type="ECO:0000313" key="2">
    <source>
        <dbReference type="EMBL" id="KAL3875770.1"/>
    </source>
</evidence>
<keyword evidence="1" id="KW-1133">Transmembrane helix</keyword>